<proteinExistence type="inferred from homology"/>
<dbReference type="Gene3D" id="1.20.930.10">
    <property type="entry name" value="Conserved domain common to transcription factors TFIIS, elongin A, CRSP70"/>
    <property type="match status" value="1"/>
</dbReference>
<keyword evidence="3" id="KW-0175">Coiled coil</keyword>
<keyword evidence="8" id="KW-1185">Reference proteome</keyword>
<name>A0A9P0DU84_PHYSR</name>
<feature type="compositionally biased region" description="Low complexity" evidence="5">
    <location>
        <begin position="169"/>
        <end position="183"/>
    </location>
</feature>
<feature type="compositionally biased region" description="Acidic residues" evidence="5">
    <location>
        <begin position="255"/>
        <end position="277"/>
    </location>
</feature>
<feature type="region of interest" description="Disordered" evidence="5">
    <location>
        <begin position="82"/>
        <end position="330"/>
    </location>
</feature>
<dbReference type="PANTHER" id="PTHR12550">
    <property type="entry name" value="HEPATOMA-DERIVED GROWTH FACTOR-RELATED"/>
    <property type="match status" value="1"/>
</dbReference>
<dbReference type="Proteomes" id="UP001153712">
    <property type="component" value="Chromosome 2"/>
</dbReference>
<dbReference type="OrthoDB" id="62853at2759"/>
<evidence type="ECO:0000313" key="8">
    <source>
        <dbReference type="Proteomes" id="UP001153712"/>
    </source>
</evidence>
<evidence type="ECO:0000256" key="1">
    <source>
        <dbReference type="ARBA" id="ARBA00004123"/>
    </source>
</evidence>
<feature type="compositionally biased region" description="Basic and acidic residues" evidence="5">
    <location>
        <begin position="184"/>
        <end position="207"/>
    </location>
</feature>
<evidence type="ECO:0000313" key="7">
    <source>
        <dbReference type="EMBL" id="CAH1168798.1"/>
    </source>
</evidence>
<feature type="compositionally biased region" description="Basic and acidic residues" evidence="5">
    <location>
        <begin position="216"/>
        <end position="254"/>
    </location>
</feature>
<comment type="similarity">
    <text evidence="2">Belongs to the HDGF family.</text>
</comment>
<dbReference type="InterPro" id="IPR035441">
    <property type="entry name" value="TFIIS/LEDGF_dom_sf"/>
</dbReference>
<dbReference type="InterPro" id="IPR021567">
    <property type="entry name" value="LEDGF_IBD"/>
</dbReference>
<dbReference type="SMART" id="SM00293">
    <property type="entry name" value="PWWP"/>
    <property type="match status" value="1"/>
</dbReference>
<evidence type="ECO:0000256" key="2">
    <source>
        <dbReference type="ARBA" id="ARBA00005309"/>
    </source>
</evidence>
<comment type="subcellular location">
    <subcellularLocation>
        <location evidence="1">Nucleus</location>
    </subcellularLocation>
</comment>
<organism evidence="7 8">
    <name type="scientific">Phyllotreta striolata</name>
    <name type="common">Striped flea beetle</name>
    <name type="synonym">Crioceris striolata</name>
    <dbReference type="NCBI Taxonomy" id="444603"/>
    <lineage>
        <taxon>Eukaryota</taxon>
        <taxon>Metazoa</taxon>
        <taxon>Ecdysozoa</taxon>
        <taxon>Arthropoda</taxon>
        <taxon>Hexapoda</taxon>
        <taxon>Insecta</taxon>
        <taxon>Pterygota</taxon>
        <taxon>Neoptera</taxon>
        <taxon>Endopterygota</taxon>
        <taxon>Coleoptera</taxon>
        <taxon>Polyphaga</taxon>
        <taxon>Cucujiformia</taxon>
        <taxon>Chrysomeloidea</taxon>
        <taxon>Chrysomelidae</taxon>
        <taxon>Galerucinae</taxon>
        <taxon>Alticini</taxon>
        <taxon>Phyllotreta</taxon>
    </lineage>
</organism>
<feature type="compositionally biased region" description="Low complexity" evidence="5">
    <location>
        <begin position="101"/>
        <end position="112"/>
    </location>
</feature>
<dbReference type="InterPro" id="IPR036218">
    <property type="entry name" value="HIVI-bd_sf"/>
</dbReference>
<feature type="domain" description="PWWP" evidence="6">
    <location>
        <begin position="8"/>
        <end position="58"/>
    </location>
</feature>
<dbReference type="CDD" id="cd05834">
    <property type="entry name" value="PWWP_HRP"/>
    <property type="match status" value="1"/>
</dbReference>
<dbReference type="PROSITE" id="PS50812">
    <property type="entry name" value="PWWP"/>
    <property type="match status" value="1"/>
</dbReference>
<feature type="compositionally biased region" description="Basic and acidic residues" evidence="5">
    <location>
        <begin position="278"/>
        <end position="296"/>
    </location>
</feature>
<evidence type="ECO:0000256" key="4">
    <source>
        <dbReference type="ARBA" id="ARBA00023242"/>
    </source>
</evidence>
<dbReference type="EMBL" id="OU900095">
    <property type="protein sequence ID" value="CAH1168798.1"/>
    <property type="molecule type" value="Genomic_DNA"/>
</dbReference>
<dbReference type="InterPro" id="IPR000313">
    <property type="entry name" value="PWWP_dom"/>
</dbReference>
<protein>
    <recommendedName>
        <fullName evidence="6">PWWP domain-containing protein</fullName>
    </recommendedName>
</protein>
<dbReference type="Pfam" id="PF11467">
    <property type="entry name" value="LEDGF"/>
    <property type="match status" value="1"/>
</dbReference>
<dbReference type="GO" id="GO:0005634">
    <property type="term" value="C:nucleus"/>
    <property type="evidence" value="ECO:0007669"/>
    <property type="project" value="UniProtKB-SubCell"/>
</dbReference>
<dbReference type="SUPFAM" id="SSF140576">
    <property type="entry name" value="HIV integrase-binding domain"/>
    <property type="match status" value="1"/>
</dbReference>
<dbReference type="PANTHER" id="PTHR12550:SF70">
    <property type="entry name" value="JIL-1 ANCHORING AND STABILIZING PROTEIN, ISOFORM A"/>
    <property type="match status" value="1"/>
</dbReference>
<gene>
    <name evidence="7" type="ORF">PHYEVI_LOCUS5381</name>
</gene>
<feature type="compositionally biased region" description="Acidic residues" evidence="5">
    <location>
        <begin position="82"/>
        <end position="91"/>
    </location>
</feature>
<dbReference type="AlphaFoldDB" id="A0A9P0DU84"/>
<feature type="compositionally biased region" description="Basic and acidic residues" evidence="5">
    <location>
        <begin position="149"/>
        <end position="159"/>
    </location>
</feature>
<evidence type="ECO:0000256" key="3">
    <source>
        <dbReference type="ARBA" id="ARBA00023054"/>
    </source>
</evidence>
<dbReference type="Pfam" id="PF00855">
    <property type="entry name" value="PWWP"/>
    <property type="match status" value="1"/>
</dbReference>
<keyword evidence="4" id="KW-0539">Nucleus</keyword>
<dbReference type="Gene3D" id="2.30.30.140">
    <property type="match status" value="1"/>
</dbReference>
<evidence type="ECO:0000259" key="6">
    <source>
        <dbReference type="PROSITE" id="PS50812"/>
    </source>
</evidence>
<dbReference type="SUPFAM" id="SSF63748">
    <property type="entry name" value="Tudor/PWWP/MBT"/>
    <property type="match status" value="1"/>
</dbReference>
<evidence type="ECO:0000256" key="5">
    <source>
        <dbReference type="SAM" id="MobiDB-lite"/>
    </source>
</evidence>
<sequence length="663" mass="75519">MKKANFKVGDKVFAKVKGYPPWPAHIVGENGKKFNVEFYGTGETGSIKKEDLFYFLKYKEKLQKPLKRKDYIDAFEQINEAIENDGGDGDESTNTNVSTPNVSMNISNVSSVESEKGNEKKNVKRKRSLPRDNQIDSSTPTKKSARLSKIHEDAQKIEKEEPEEEKMELPVSPKKSPKTPKVLKQVEEQKDGKEEKKPKEGKADKKDKVVKKVKTGKKDKEDSKNKADDEGKPEADEKAEEGDKVEEKDKVEEVDKPDEIDEAQDVDKPDEEEDEKVDEEKDDKAVQEDKADKEDVLAPEVDEEKKEEPIPKASPIQPAVVETAAKEEKTDVKTNKIKKEKLEEKIKIDLVMERALKNNIAYAEHVRKSQKFYKERPIEPRQDDSNQVLPVKLKSGKIAGIKLHLTWPLKFQNEYDRAIYDESVAKRVLETKEKILKADEEIDENAEGIVPDIQMSEDGVIQMTSLKEVEVKKARIARLNLEAELLGLDVKIKNCLALNKADPKIAIGYLEEIYKLEFDDVVLKKHLHIVEMVRRLRKYVGNIKEWNLSNDSLAEFSKEAKKVREIAEKIYAKFKKTVKLPENCLSFFDGFTELVNKFKAECKELELTETDIFVLSAEPRSRQAFLSRLDEKEAEKVATSNLLSAQNNLVNGTAEAVEDGNAT</sequence>
<accession>A0A9P0DU84</accession>
<reference evidence="7" key="1">
    <citation type="submission" date="2022-01" db="EMBL/GenBank/DDBJ databases">
        <authorList>
            <person name="King R."/>
        </authorList>
    </citation>
    <scope>NUCLEOTIDE SEQUENCE</scope>
</reference>